<evidence type="ECO:0000313" key="3">
    <source>
        <dbReference type="Proteomes" id="UP001530400"/>
    </source>
</evidence>
<dbReference type="EMBL" id="JALLPJ020000470">
    <property type="protein sequence ID" value="KAL3791207.1"/>
    <property type="molecule type" value="Genomic_DNA"/>
</dbReference>
<dbReference type="Proteomes" id="UP001530400">
    <property type="component" value="Unassembled WGS sequence"/>
</dbReference>
<organism evidence="2 3">
    <name type="scientific">Cyclotella atomus</name>
    <dbReference type="NCBI Taxonomy" id="382360"/>
    <lineage>
        <taxon>Eukaryota</taxon>
        <taxon>Sar</taxon>
        <taxon>Stramenopiles</taxon>
        <taxon>Ochrophyta</taxon>
        <taxon>Bacillariophyta</taxon>
        <taxon>Coscinodiscophyceae</taxon>
        <taxon>Thalassiosirophycidae</taxon>
        <taxon>Stephanodiscales</taxon>
        <taxon>Stephanodiscaceae</taxon>
        <taxon>Cyclotella</taxon>
    </lineage>
</organism>
<comment type="caution">
    <text evidence="2">The sequence shown here is derived from an EMBL/GenBank/DDBJ whole genome shotgun (WGS) entry which is preliminary data.</text>
</comment>
<accession>A0ABD3PTN5</accession>
<dbReference type="AlphaFoldDB" id="A0ABD3PTN5"/>
<proteinExistence type="predicted"/>
<evidence type="ECO:0000313" key="2">
    <source>
        <dbReference type="EMBL" id="KAL3791207.1"/>
    </source>
</evidence>
<keyword evidence="1" id="KW-0812">Transmembrane</keyword>
<keyword evidence="1" id="KW-1133">Transmembrane helix</keyword>
<evidence type="ECO:0000256" key="1">
    <source>
        <dbReference type="SAM" id="Phobius"/>
    </source>
</evidence>
<feature type="transmembrane region" description="Helical" evidence="1">
    <location>
        <begin position="73"/>
        <end position="92"/>
    </location>
</feature>
<keyword evidence="1" id="KW-0472">Membrane</keyword>
<protein>
    <submittedName>
        <fullName evidence="2">Uncharacterized protein</fullName>
    </submittedName>
</protein>
<keyword evidence="3" id="KW-1185">Reference proteome</keyword>
<name>A0ABD3PTN5_9STRA</name>
<sequence length="329" mass="38604">MDREYIATLKIQYCLRKKLRQKREYLQMKREELIRLQSIKEKELSDKQKLRMYELQDVLNRKLLLRPNTSFAVYWKIFFAICLIWELANAAAKPWLFDVTKKESRTNNSDMPATLVELMAGRLVPTRVTELSECQEFKNAQKSLTLRWFRKSNNSIQGGLAIANRPWYCNDPHVTIQESFRDVVALALVPAHVSKFSECKPLKETKRPQQSVYSTPWYCEYKSSHAAYRFIVDVFWKYFAVGRGVVYFLDVFITFFTGEFRPESGVLMPKPFIQRWVLPGLGLKLLVNPYMNAVSEWTFEVGVHLLDYGPIRVWRWIATVSSLCSMCCS</sequence>
<reference evidence="2 3" key="1">
    <citation type="submission" date="2024-10" db="EMBL/GenBank/DDBJ databases">
        <title>Updated reference genomes for cyclostephanoid diatoms.</title>
        <authorList>
            <person name="Roberts W.R."/>
            <person name="Alverson A.J."/>
        </authorList>
    </citation>
    <scope>NUCLEOTIDE SEQUENCE [LARGE SCALE GENOMIC DNA]</scope>
    <source>
        <strain evidence="2 3">AJA010-31</strain>
    </source>
</reference>
<gene>
    <name evidence="2" type="ORF">ACHAWO_013638</name>
</gene>